<sequence length="134" mass="15661">MRQPGYPVVLDTLVNRLITDWEIFKAHQPQLHDILDNPNPKLLADTVRESYIRRKQAFAELEHYHRTKKLLGKHPIFELIHLKDAISALDTVRLTKKITALKANLTRNRQKNNTDLVTRDEALLKHAESVLEKR</sequence>
<protein>
    <submittedName>
        <fullName evidence="1">Uncharacterized protein</fullName>
    </submittedName>
</protein>
<keyword evidence="2" id="KW-1185">Reference proteome</keyword>
<accession>A0ABV6QC64</accession>
<evidence type="ECO:0000313" key="2">
    <source>
        <dbReference type="Proteomes" id="UP001589832"/>
    </source>
</evidence>
<gene>
    <name evidence="1" type="ORF">ACFFGA_15155</name>
</gene>
<comment type="caution">
    <text evidence="1">The sequence shown here is derived from an EMBL/GenBank/DDBJ whole genome shotgun (WGS) entry which is preliminary data.</text>
</comment>
<proteinExistence type="predicted"/>
<name>A0ABV6QC64_9FLAO</name>
<evidence type="ECO:0000313" key="1">
    <source>
        <dbReference type="EMBL" id="MFC0605898.1"/>
    </source>
</evidence>
<dbReference type="Proteomes" id="UP001589832">
    <property type="component" value="Unassembled WGS sequence"/>
</dbReference>
<reference evidence="1 2" key="1">
    <citation type="submission" date="2024-09" db="EMBL/GenBank/DDBJ databases">
        <authorList>
            <person name="Sun Q."/>
            <person name="Mori K."/>
        </authorList>
    </citation>
    <scope>NUCLEOTIDE SEQUENCE [LARGE SCALE GENOMIC DNA]</scope>
    <source>
        <strain evidence="1 2">NCAIM B.02481</strain>
    </source>
</reference>
<dbReference type="RefSeq" id="WP_386065310.1">
    <property type="nucleotide sequence ID" value="NZ_JBHLTQ010000018.1"/>
</dbReference>
<organism evidence="1 2">
    <name type="scientific">Winogradskyella pulchriflava</name>
    <dbReference type="NCBI Taxonomy" id="1110688"/>
    <lineage>
        <taxon>Bacteria</taxon>
        <taxon>Pseudomonadati</taxon>
        <taxon>Bacteroidota</taxon>
        <taxon>Flavobacteriia</taxon>
        <taxon>Flavobacteriales</taxon>
        <taxon>Flavobacteriaceae</taxon>
        <taxon>Winogradskyella</taxon>
    </lineage>
</organism>
<dbReference type="EMBL" id="JBHLTQ010000018">
    <property type="protein sequence ID" value="MFC0605898.1"/>
    <property type="molecule type" value="Genomic_DNA"/>
</dbReference>